<keyword evidence="2" id="KW-1185">Reference proteome</keyword>
<comment type="caution">
    <text evidence="1">The sequence shown here is derived from an EMBL/GenBank/DDBJ whole genome shotgun (WGS) entry which is preliminary data.</text>
</comment>
<dbReference type="Pfam" id="PF22752">
    <property type="entry name" value="DUF488-N3i"/>
    <property type="match status" value="1"/>
</dbReference>
<dbReference type="EMBL" id="JALHAP010000082">
    <property type="protein sequence ID" value="MCT4704153.1"/>
    <property type="molecule type" value="Genomic_DNA"/>
</dbReference>
<dbReference type="RefSeq" id="WP_271124821.1">
    <property type="nucleotide sequence ID" value="NZ_JALHAN010000069.1"/>
</dbReference>
<organism evidence="1 2">
    <name type="scientific">Dryocola boscaweniae</name>
    <dbReference type="NCBI Taxonomy" id="2925397"/>
    <lineage>
        <taxon>Bacteria</taxon>
        <taxon>Pseudomonadati</taxon>
        <taxon>Pseudomonadota</taxon>
        <taxon>Gammaproteobacteria</taxon>
        <taxon>Enterobacterales</taxon>
        <taxon>Enterobacteriaceae</taxon>
        <taxon>Dryocola</taxon>
    </lineage>
</organism>
<proteinExistence type="predicted"/>
<sequence>MIRCKRVYDEAAQDDGYRVLVDRLWPRGVKKTDLRYDEWAKTLAPSTELRKAFHGEAIDFVEFSKCYREELKEAGGAAQALAKRAQKETVTLLYGAKNTEQNHALVLADFLRRLEN</sequence>
<evidence type="ECO:0000313" key="1">
    <source>
        <dbReference type="EMBL" id="MCT4704153.1"/>
    </source>
</evidence>
<dbReference type="PANTHER" id="PTHR36849">
    <property type="entry name" value="CYTOPLASMIC PROTEIN-RELATED"/>
    <property type="match status" value="1"/>
</dbReference>
<protein>
    <submittedName>
        <fullName evidence="1">DUF488 domain-containing protein</fullName>
    </submittedName>
</protein>
<dbReference type="PANTHER" id="PTHR36849:SF1">
    <property type="entry name" value="CYTOPLASMIC PROTEIN"/>
    <property type="match status" value="1"/>
</dbReference>
<dbReference type="AlphaFoldDB" id="A0A9X2WAL9"/>
<dbReference type="InterPro" id="IPR052552">
    <property type="entry name" value="YeaO-like"/>
</dbReference>
<gene>
    <name evidence="1" type="ORF">MUA00_20450</name>
</gene>
<accession>A0A9X2WAL9</accession>
<dbReference type="Proteomes" id="UP001150641">
    <property type="component" value="Unassembled WGS sequence"/>
</dbReference>
<name>A0A9X2WAL9_9ENTR</name>
<evidence type="ECO:0000313" key="2">
    <source>
        <dbReference type="Proteomes" id="UP001150641"/>
    </source>
</evidence>
<reference evidence="1" key="1">
    <citation type="submission" date="2022-03" db="EMBL/GenBank/DDBJ databases">
        <title>Proposal of a novel genus Dryocolo and two novel species.</title>
        <authorList>
            <person name="Maddock D.W."/>
            <person name="Brady C.L."/>
            <person name="Denman S."/>
            <person name="Arnold D."/>
        </authorList>
    </citation>
    <scope>NUCLEOTIDE SEQUENCE</scope>
    <source>
        <strain evidence="1">H6W4</strain>
    </source>
</reference>